<dbReference type="InterPro" id="IPR036291">
    <property type="entry name" value="NAD(P)-bd_dom_sf"/>
</dbReference>
<dbReference type="InterPro" id="IPR002347">
    <property type="entry name" value="SDR_fam"/>
</dbReference>
<evidence type="ECO:0000256" key="1">
    <source>
        <dbReference type="RuleBase" id="RU000363"/>
    </source>
</evidence>
<protein>
    <recommendedName>
        <fullName evidence="4">3-oxoacyl-[acyl-carrier-protein] reductase</fullName>
    </recommendedName>
</protein>
<reference evidence="2 3" key="1">
    <citation type="submission" date="2024-01" db="EMBL/GenBank/DDBJ databases">
        <title>The genomes of 5 underutilized Papilionoideae crops provide insights into root nodulation and disease resistanc.</title>
        <authorList>
            <person name="Jiang F."/>
        </authorList>
    </citation>
    <scope>NUCLEOTIDE SEQUENCE [LARGE SCALE GENOMIC DNA]</scope>
    <source>
        <strain evidence="2">DUOXIRENSHENG_FW03</strain>
        <tissue evidence="2">Leaves</tissue>
    </source>
</reference>
<comment type="similarity">
    <text evidence="1">Belongs to the short-chain dehydrogenases/reductases (SDR) family.</text>
</comment>
<name>A0AAN9SBA7_PSOTE</name>
<comment type="caution">
    <text evidence="2">The sequence shown here is derived from an EMBL/GenBank/DDBJ whole genome shotgun (WGS) entry which is preliminary data.</text>
</comment>
<dbReference type="PRINTS" id="PR00080">
    <property type="entry name" value="SDRFAMILY"/>
</dbReference>
<proteinExistence type="inferred from homology"/>
<dbReference type="SUPFAM" id="SSF51735">
    <property type="entry name" value="NAD(P)-binding Rossmann-fold domains"/>
    <property type="match status" value="1"/>
</dbReference>
<dbReference type="PRINTS" id="PR00081">
    <property type="entry name" value="GDHRDH"/>
</dbReference>
<sequence length="288" mass="31344">MNDRAEKHHHQQQPVLEPWQKLNDKVVLVTGASSGLGRDFCMDLAKAGCYVVAAARRLDRLDSLCREINRVSPSAAGSRRAVAVELDIAADGASIDKAVEKAWHAFGRIDSLINNAGVRGTVKSPLKLSEEEWDHVLKTNLTGCWLVSKHVCKRMCDANIKGSVINISSVSGLNRGQLPGAVAYASSKAGVNMLTKVMAMELGMYKIRVNSISPGIFKSEITENLLQKEWLNNVVKKIMPLRTLGTSDPALTSLARYLIHDSSEYVTGNNFIVDFGATIPGVPIFSSL</sequence>
<accession>A0AAN9SBA7</accession>
<dbReference type="PROSITE" id="PS00061">
    <property type="entry name" value="ADH_SHORT"/>
    <property type="match status" value="1"/>
</dbReference>
<dbReference type="CDD" id="cd05233">
    <property type="entry name" value="SDR_c"/>
    <property type="match status" value="1"/>
</dbReference>
<dbReference type="InterPro" id="IPR020904">
    <property type="entry name" value="Sc_DH/Rdtase_CS"/>
</dbReference>
<dbReference type="Proteomes" id="UP001386955">
    <property type="component" value="Unassembled WGS sequence"/>
</dbReference>
<dbReference type="AlphaFoldDB" id="A0AAN9SBA7"/>
<dbReference type="EMBL" id="JAYMYS010000005">
    <property type="protein sequence ID" value="KAK7393064.1"/>
    <property type="molecule type" value="Genomic_DNA"/>
</dbReference>
<dbReference type="Pfam" id="PF00106">
    <property type="entry name" value="adh_short"/>
    <property type="match status" value="1"/>
</dbReference>
<dbReference type="PANTHER" id="PTHR44375:SF23">
    <property type="entry name" value="NAD(P)-BINDING ROSSMANN-FOLD PROTEIN"/>
    <property type="match status" value="1"/>
</dbReference>
<dbReference type="FunFam" id="3.40.50.720:FF:000084">
    <property type="entry name" value="Short-chain dehydrogenase reductase"/>
    <property type="match status" value="1"/>
</dbReference>
<evidence type="ECO:0008006" key="4">
    <source>
        <dbReference type="Google" id="ProtNLM"/>
    </source>
</evidence>
<evidence type="ECO:0000313" key="3">
    <source>
        <dbReference type="Proteomes" id="UP001386955"/>
    </source>
</evidence>
<gene>
    <name evidence="2" type="ORF">VNO78_21516</name>
</gene>
<keyword evidence="3" id="KW-1185">Reference proteome</keyword>
<dbReference type="PANTHER" id="PTHR44375">
    <property type="entry name" value="BETA-KETOACYL-ACP REDUCTASE-LIKE PROTEIN-RELATED"/>
    <property type="match status" value="1"/>
</dbReference>
<evidence type="ECO:0000313" key="2">
    <source>
        <dbReference type="EMBL" id="KAK7393064.1"/>
    </source>
</evidence>
<organism evidence="2 3">
    <name type="scientific">Psophocarpus tetragonolobus</name>
    <name type="common">Winged bean</name>
    <name type="synonym">Dolichos tetragonolobus</name>
    <dbReference type="NCBI Taxonomy" id="3891"/>
    <lineage>
        <taxon>Eukaryota</taxon>
        <taxon>Viridiplantae</taxon>
        <taxon>Streptophyta</taxon>
        <taxon>Embryophyta</taxon>
        <taxon>Tracheophyta</taxon>
        <taxon>Spermatophyta</taxon>
        <taxon>Magnoliopsida</taxon>
        <taxon>eudicotyledons</taxon>
        <taxon>Gunneridae</taxon>
        <taxon>Pentapetalae</taxon>
        <taxon>rosids</taxon>
        <taxon>fabids</taxon>
        <taxon>Fabales</taxon>
        <taxon>Fabaceae</taxon>
        <taxon>Papilionoideae</taxon>
        <taxon>50 kb inversion clade</taxon>
        <taxon>NPAAA clade</taxon>
        <taxon>indigoferoid/millettioid clade</taxon>
        <taxon>Phaseoleae</taxon>
        <taxon>Psophocarpus</taxon>
    </lineage>
</organism>
<dbReference type="Gene3D" id="3.40.50.720">
    <property type="entry name" value="NAD(P)-binding Rossmann-like Domain"/>
    <property type="match status" value="1"/>
</dbReference>